<name>A0ABT0CF20_THEVL</name>
<keyword evidence="10 15" id="KW-0808">Transferase</keyword>
<evidence type="ECO:0000256" key="12">
    <source>
        <dbReference type="ARBA" id="ARBA00022840"/>
    </source>
</evidence>
<evidence type="ECO:0000256" key="7">
    <source>
        <dbReference type="ARBA" id="ARBA00022490"/>
    </source>
</evidence>
<keyword evidence="18" id="KW-1185">Reference proteome</keyword>
<accession>A0ABT0CF20</accession>
<dbReference type="InterPro" id="IPR018198">
    <property type="entry name" value="ATP_PRibTrfase_CS"/>
</dbReference>
<dbReference type="SUPFAM" id="SSF53850">
    <property type="entry name" value="Periplasmic binding protein-like II"/>
    <property type="match status" value="1"/>
</dbReference>
<dbReference type="InterPro" id="IPR013820">
    <property type="entry name" value="ATP_PRibTrfase_cat"/>
</dbReference>
<evidence type="ECO:0000256" key="11">
    <source>
        <dbReference type="ARBA" id="ARBA00022741"/>
    </source>
</evidence>
<comment type="pathway">
    <text evidence="3 15">Amino-acid biosynthesis; L-histidine biosynthesis; L-histidine from 5-phospho-alpha-D-ribose 1-diphosphate: step 1/9.</text>
</comment>
<dbReference type="PANTHER" id="PTHR21403">
    <property type="entry name" value="ATP PHOSPHORIBOSYLTRANSFERASE ATP-PRTASE"/>
    <property type="match status" value="1"/>
</dbReference>
<evidence type="ECO:0000256" key="1">
    <source>
        <dbReference type="ARBA" id="ARBA00000915"/>
    </source>
</evidence>
<dbReference type="GO" id="GO:0003879">
    <property type="term" value="F:ATP phosphoribosyltransferase activity"/>
    <property type="evidence" value="ECO:0007669"/>
    <property type="project" value="UniProtKB-EC"/>
</dbReference>
<evidence type="ECO:0000256" key="8">
    <source>
        <dbReference type="ARBA" id="ARBA00022605"/>
    </source>
</evidence>
<keyword evidence="12 15" id="KW-0067">ATP-binding</keyword>
<comment type="subunit">
    <text evidence="15">Heteromultimer composed of HisG and HisZ subunits.</text>
</comment>
<keyword evidence="8 15" id="KW-0028">Amino-acid biosynthesis</keyword>
<comment type="similarity">
    <text evidence="4 15">Belongs to the ATP phosphoribosyltransferase family. Short subfamily.</text>
</comment>
<dbReference type="Gene3D" id="3.40.190.10">
    <property type="entry name" value="Periplasmic binding protein-like II"/>
    <property type="match status" value="2"/>
</dbReference>
<feature type="domain" description="ATP phosphoribosyltransferase catalytic" evidence="16">
    <location>
        <begin position="72"/>
        <end position="231"/>
    </location>
</feature>
<dbReference type="InterPro" id="IPR024893">
    <property type="entry name" value="ATP_PRibTrfase_HisG_short"/>
</dbReference>
<proteinExistence type="inferred from homology"/>
<evidence type="ECO:0000256" key="13">
    <source>
        <dbReference type="ARBA" id="ARBA00023102"/>
    </source>
</evidence>
<evidence type="ECO:0000256" key="2">
    <source>
        <dbReference type="ARBA" id="ARBA00004496"/>
    </source>
</evidence>
<dbReference type="Proteomes" id="UP000830835">
    <property type="component" value="Unassembled WGS sequence"/>
</dbReference>
<sequence length="242" mass="26902">MSPQPTPDRDSPSRGQPITIALAKGALLSEAIRCFQQVGIDFSRFLDPGNRLLRIESPTQLNGQRYEALLVRTHDVPVYVEYGQAQLGIVGYDVLRERYAGTEARVAHLLDLKFGYCRMSVALRQDSPYTSATQLPPHARVASKFVGCAREYFDRLDLPVELISLYGSVELAPITGMADAIVDLVATGRTLKENGLIERDCLFESTARLIAHPISYRIGRPPIHELVTQIREQWLGSALVNP</sequence>
<dbReference type="RefSeq" id="WP_244352762.1">
    <property type="nucleotide sequence ID" value="NZ_JAFIRA010000057.1"/>
</dbReference>
<dbReference type="HAMAP" id="MF_01018">
    <property type="entry name" value="HisG_Short"/>
    <property type="match status" value="1"/>
</dbReference>
<keyword evidence="7 15" id="KW-0963">Cytoplasm</keyword>
<evidence type="ECO:0000256" key="6">
    <source>
        <dbReference type="ARBA" id="ARBA00020998"/>
    </source>
</evidence>
<comment type="subcellular location">
    <subcellularLocation>
        <location evidence="2 15">Cytoplasm</location>
    </subcellularLocation>
</comment>
<keyword evidence="13 15" id="KW-0368">Histidine biosynthesis</keyword>
<reference evidence="17" key="1">
    <citation type="submission" date="2021-02" db="EMBL/GenBank/DDBJ databases">
        <title>The CRISPR/cas machinery reduction and long-range gene transfer in the hot spring cyanobacterium Synechococcus.</title>
        <authorList>
            <person name="Dvorak P."/>
            <person name="Jahodarova E."/>
            <person name="Hasler P."/>
            <person name="Poulickova A."/>
        </authorList>
    </citation>
    <scope>NUCLEOTIDE SEQUENCE</scope>
    <source>
        <strain evidence="17">Rupite</strain>
    </source>
</reference>
<comment type="caution">
    <text evidence="17">The sequence shown here is derived from an EMBL/GenBank/DDBJ whole genome shotgun (WGS) entry which is preliminary data.</text>
</comment>
<evidence type="ECO:0000256" key="15">
    <source>
        <dbReference type="HAMAP-Rule" id="MF_01018"/>
    </source>
</evidence>
<dbReference type="PROSITE" id="PS01316">
    <property type="entry name" value="ATP_P_PHORIBOSYLTR"/>
    <property type="match status" value="1"/>
</dbReference>
<evidence type="ECO:0000313" key="17">
    <source>
        <dbReference type="EMBL" id="MCJ2544317.1"/>
    </source>
</evidence>
<comment type="catalytic activity">
    <reaction evidence="1 15">
        <text>1-(5-phospho-beta-D-ribosyl)-ATP + diphosphate = 5-phospho-alpha-D-ribose 1-diphosphate + ATP</text>
        <dbReference type="Rhea" id="RHEA:18473"/>
        <dbReference type="ChEBI" id="CHEBI:30616"/>
        <dbReference type="ChEBI" id="CHEBI:33019"/>
        <dbReference type="ChEBI" id="CHEBI:58017"/>
        <dbReference type="ChEBI" id="CHEBI:73183"/>
        <dbReference type="EC" id="2.4.2.17"/>
    </reaction>
</comment>
<evidence type="ECO:0000256" key="14">
    <source>
        <dbReference type="ARBA" id="ARBA00024861"/>
    </source>
</evidence>
<evidence type="ECO:0000256" key="5">
    <source>
        <dbReference type="ARBA" id="ARBA00011946"/>
    </source>
</evidence>
<dbReference type="EC" id="2.4.2.17" evidence="5 15"/>
<evidence type="ECO:0000259" key="16">
    <source>
        <dbReference type="Pfam" id="PF01634"/>
    </source>
</evidence>
<gene>
    <name evidence="15" type="primary">hisG</name>
    <name evidence="17" type="ORF">JX360_15620</name>
</gene>
<comment type="domain">
    <text evidence="15">Lacks the C-terminal regulatory region which is replaced by HisZ.</text>
</comment>
<keyword evidence="11 15" id="KW-0547">Nucleotide-binding</keyword>
<dbReference type="NCBIfam" id="TIGR00070">
    <property type="entry name" value="hisG"/>
    <property type="match status" value="1"/>
</dbReference>
<evidence type="ECO:0000256" key="3">
    <source>
        <dbReference type="ARBA" id="ARBA00004667"/>
    </source>
</evidence>
<evidence type="ECO:0000256" key="10">
    <source>
        <dbReference type="ARBA" id="ARBA00022679"/>
    </source>
</evidence>
<evidence type="ECO:0000313" key="18">
    <source>
        <dbReference type="Proteomes" id="UP000830835"/>
    </source>
</evidence>
<dbReference type="PANTHER" id="PTHR21403:SF8">
    <property type="entry name" value="ATP PHOSPHORIBOSYLTRANSFERASE"/>
    <property type="match status" value="1"/>
</dbReference>
<dbReference type="InterPro" id="IPR001348">
    <property type="entry name" value="ATP_PRibTrfase_HisG"/>
</dbReference>
<protein>
    <recommendedName>
        <fullName evidence="6 15">ATP phosphoribosyltransferase</fullName>
        <shortName evidence="15">ATP-PRT</shortName>
        <shortName evidence="15">ATP-PRTase</shortName>
        <ecNumber evidence="5 15">2.4.2.17</ecNumber>
    </recommendedName>
</protein>
<keyword evidence="9 15" id="KW-0328">Glycosyltransferase</keyword>
<dbReference type="CDD" id="cd13595">
    <property type="entry name" value="PBP2_HisGs"/>
    <property type="match status" value="1"/>
</dbReference>
<evidence type="ECO:0000256" key="4">
    <source>
        <dbReference type="ARBA" id="ARBA00009489"/>
    </source>
</evidence>
<dbReference type="EMBL" id="JAFIRA010000057">
    <property type="protein sequence ID" value="MCJ2544317.1"/>
    <property type="molecule type" value="Genomic_DNA"/>
</dbReference>
<comment type="function">
    <text evidence="14 15">Catalyzes the condensation of ATP and 5-phosphoribose 1-diphosphate to form N'-(5'-phosphoribosyl)-ATP (PR-ATP). Has a crucial role in the pathway because the rate of histidine biosynthesis seems to be controlled primarily by regulation of HisG enzymatic activity.</text>
</comment>
<dbReference type="Pfam" id="PF01634">
    <property type="entry name" value="HisG"/>
    <property type="match status" value="1"/>
</dbReference>
<evidence type="ECO:0000256" key="9">
    <source>
        <dbReference type="ARBA" id="ARBA00022676"/>
    </source>
</evidence>
<organism evidence="17 18">
    <name type="scientific">Thermostichus vulcanus str. 'Rupite'</name>
    <dbReference type="NCBI Taxonomy" id="2813851"/>
    <lineage>
        <taxon>Bacteria</taxon>
        <taxon>Bacillati</taxon>
        <taxon>Cyanobacteriota</taxon>
        <taxon>Cyanophyceae</taxon>
        <taxon>Thermostichales</taxon>
        <taxon>Thermostichaceae</taxon>
        <taxon>Thermostichus</taxon>
    </lineage>
</organism>